<gene>
    <name evidence="1" type="ORF">MACK_003676</name>
</gene>
<dbReference type="AlphaFoldDB" id="A0A976XJM3"/>
<name>A0A976XJM3_THEOR</name>
<proteinExistence type="predicted"/>
<sequence length="231" mass="27115">MERNDKISVTINIPTSIPNCVKYRFSHNTQCNIYEIGPEDRNEFKIGAVYEYGILVYGDSDILLERKIYKLMRMSTPASILQINSKYIKSGKIVREIIELVRLPQDNKFKEIIRRVYEVNLKEGYINGQVIKITKERINKTIKYEIRAHERLKYLIGEVKYGDIIVDKYFNTVTFKSVIKYEDENNNIIVIINKILKTAEYITSKCMMIFDDPPETGFCQELEVNVTNLYP</sequence>
<evidence type="ECO:0000313" key="1">
    <source>
        <dbReference type="EMBL" id="UVC50053.1"/>
    </source>
</evidence>
<dbReference type="EMBL" id="CP056071">
    <property type="protein sequence ID" value="UVC50053.1"/>
    <property type="molecule type" value="Genomic_DNA"/>
</dbReference>
<reference evidence="1" key="1">
    <citation type="submission" date="2022-07" db="EMBL/GenBank/DDBJ databases">
        <title>Evaluation of T. orientalis genome assembly methods using nanopore sequencing and analysis of variation between genomes.</title>
        <authorList>
            <person name="Yam J."/>
            <person name="Micallef M.L."/>
            <person name="Liu M."/>
            <person name="Djordjevic S.P."/>
            <person name="Bogema D.R."/>
            <person name="Jenkins C."/>
        </authorList>
    </citation>
    <scope>NUCLEOTIDE SEQUENCE</scope>
    <source>
        <strain evidence="1">Goon Nure</strain>
    </source>
</reference>
<protein>
    <submittedName>
        <fullName evidence="1">Uncharacterized protein</fullName>
    </submittedName>
</protein>
<accession>A0A976XJM3</accession>
<dbReference type="Proteomes" id="UP000244811">
    <property type="component" value="Chromosome 2"/>
</dbReference>
<organism evidence="1 2">
    <name type="scientific">Theileria orientalis</name>
    <dbReference type="NCBI Taxonomy" id="68886"/>
    <lineage>
        <taxon>Eukaryota</taxon>
        <taxon>Sar</taxon>
        <taxon>Alveolata</taxon>
        <taxon>Apicomplexa</taxon>
        <taxon>Aconoidasida</taxon>
        <taxon>Piroplasmida</taxon>
        <taxon>Theileriidae</taxon>
        <taxon>Theileria</taxon>
    </lineage>
</organism>
<evidence type="ECO:0000313" key="2">
    <source>
        <dbReference type="Proteomes" id="UP000244811"/>
    </source>
</evidence>